<dbReference type="EMBL" id="UINC01065650">
    <property type="protein sequence ID" value="SVB95540.1"/>
    <property type="molecule type" value="Genomic_DNA"/>
</dbReference>
<protein>
    <submittedName>
        <fullName evidence="1">Uncharacterized protein</fullName>
    </submittedName>
</protein>
<gene>
    <name evidence="1" type="ORF">METZ01_LOCUS248394</name>
</gene>
<dbReference type="AlphaFoldDB" id="A0A382I7C1"/>
<evidence type="ECO:0000313" key="1">
    <source>
        <dbReference type="EMBL" id="SVB95540.1"/>
    </source>
</evidence>
<sequence>MTETGHTTTVIAEDATKVDATWDGERPIVDPGLLTAAVGWDLKPEGLCRDEACIPLSDRSALEHPDGVDLAAVAEALGRPVLVDSDARMVAVGAPASDRQRALVNRLAPDATLLDLEGTQRRLSEWSGTRRLLVAFSSW</sequence>
<accession>A0A382I7C1</accession>
<organism evidence="1">
    <name type="scientific">marine metagenome</name>
    <dbReference type="NCBI Taxonomy" id="408172"/>
    <lineage>
        <taxon>unclassified sequences</taxon>
        <taxon>metagenomes</taxon>
        <taxon>ecological metagenomes</taxon>
    </lineage>
</organism>
<proteinExistence type="predicted"/>
<name>A0A382I7C1_9ZZZZ</name>
<reference evidence="1" key="1">
    <citation type="submission" date="2018-05" db="EMBL/GenBank/DDBJ databases">
        <authorList>
            <person name="Lanie J.A."/>
            <person name="Ng W.-L."/>
            <person name="Kazmierczak K.M."/>
            <person name="Andrzejewski T.M."/>
            <person name="Davidsen T.M."/>
            <person name="Wayne K.J."/>
            <person name="Tettelin H."/>
            <person name="Glass J.I."/>
            <person name="Rusch D."/>
            <person name="Podicherti R."/>
            <person name="Tsui H.-C.T."/>
            <person name="Winkler M.E."/>
        </authorList>
    </citation>
    <scope>NUCLEOTIDE SEQUENCE</scope>
</reference>